<keyword evidence="7" id="KW-1185">Reference proteome</keyword>
<dbReference type="FunFam" id="3.40.640.10:FF:000004">
    <property type="entry name" value="Acetylornithine aminotransferase"/>
    <property type="match status" value="1"/>
</dbReference>
<comment type="similarity">
    <text evidence="5">Belongs to the class-III pyridoxal-phosphate-dependent aminotransferase family.</text>
</comment>
<keyword evidence="2 6" id="KW-0032">Aminotransferase</keyword>
<dbReference type="Proteomes" id="UP000460157">
    <property type="component" value="Unassembled WGS sequence"/>
</dbReference>
<evidence type="ECO:0000256" key="1">
    <source>
        <dbReference type="ARBA" id="ARBA00001933"/>
    </source>
</evidence>
<evidence type="ECO:0000313" key="6">
    <source>
        <dbReference type="EMBL" id="MVT25141.1"/>
    </source>
</evidence>
<name>A0A7K1UGB6_9MICC</name>
<evidence type="ECO:0000256" key="2">
    <source>
        <dbReference type="ARBA" id="ARBA00022576"/>
    </source>
</evidence>
<dbReference type="Pfam" id="PF00202">
    <property type="entry name" value="Aminotran_3"/>
    <property type="match status" value="1"/>
</dbReference>
<organism evidence="6 7">
    <name type="scientific">Nesterenkonia alkaliphila</name>
    <dbReference type="NCBI Taxonomy" id="1463631"/>
    <lineage>
        <taxon>Bacteria</taxon>
        <taxon>Bacillati</taxon>
        <taxon>Actinomycetota</taxon>
        <taxon>Actinomycetes</taxon>
        <taxon>Micrococcales</taxon>
        <taxon>Micrococcaceae</taxon>
        <taxon>Nesterenkonia</taxon>
    </lineage>
</organism>
<dbReference type="SUPFAM" id="SSF53383">
    <property type="entry name" value="PLP-dependent transferases"/>
    <property type="match status" value="1"/>
</dbReference>
<dbReference type="PIRSF" id="PIRSF000521">
    <property type="entry name" value="Transaminase_4ab_Lys_Orn"/>
    <property type="match status" value="1"/>
</dbReference>
<dbReference type="OrthoDB" id="9801052at2"/>
<proteinExistence type="inferred from homology"/>
<gene>
    <name evidence="6" type="ORF">GNZ21_01975</name>
</gene>
<dbReference type="Gene3D" id="3.90.1150.10">
    <property type="entry name" value="Aspartate Aminotransferase, domain 1"/>
    <property type="match status" value="1"/>
</dbReference>
<dbReference type="PANTHER" id="PTHR11986">
    <property type="entry name" value="AMINOTRANSFERASE CLASS III"/>
    <property type="match status" value="1"/>
</dbReference>
<comment type="cofactor">
    <cofactor evidence="1">
        <name>pyridoxal 5'-phosphate</name>
        <dbReference type="ChEBI" id="CHEBI:597326"/>
    </cofactor>
</comment>
<dbReference type="GO" id="GO:0042802">
    <property type="term" value="F:identical protein binding"/>
    <property type="evidence" value="ECO:0007669"/>
    <property type="project" value="TreeGrafter"/>
</dbReference>
<dbReference type="InterPro" id="IPR050103">
    <property type="entry name" value="Class-III_PLP-dep_AT"/>
</dbReference>
<dbReference type="RefSeq" id="WP_157320868.1">
    <property type="nucleotide sequence ID" value="NZ_BMFX01000031.1"/>
</dbReference>
<reference evidence="6 7" key="1">
    <citation type="submission" date="2019-12" db="EMBL/GenBank/DDBJ databases">
        <title>Nesterenkonia muleiensis sp. nov., a novel actinobacterium isolated from sap of Populus euphratica.</title>
        <authorList>
            <person name="Wang R."/>
        </authorList>
    </citation>
    <scope>NUCLEOTIDE SEQUENCE [LARGE SCALE GENOMIC DNA]</scope>
    <source>
        <strain evidence="6 7">F10</strain>
    </source>
</reference>
<dbReference type="InterPro" id="IPR015422">
    <property type="entry name" value="PyrdxlP-dep_Trfase_small"/>
</dbReference>
<dbReference type="NCBIfam" id="NF002874">
    <property type="entry name" value="PRK03244.1"/>
    <property type="match status" value="1"/>
</dbReference>
<dbReference type="CDD" id="cd00610">
    <property type="entry name" value="OAT_like"/>
    <property type="match status" value="1"/>
</dbReference>
<dbReference type="PROSITE" id="PS00600">
    <property type="entry name" value="AA_TRANSFER_CLASS_3"/>
    <property type="match status" value="1"/>
</dbReference>
<dbReference type="InterPro" id="IPR049704">
    <property type="entry name" value="Aminotrans_3_PPA_site"/>
</dbReference>
<accession>A0A7K1UGB6</accession>
<dbReference type="PANTHER" id="PTHR11986:SF79">
    <property type="entry name" value="ACETYLORNITHINE AMINOTRANSFERASE, MITOCHONDRIAL"/>
    <property type="match status" value="1"/>
</dbReference>
<dbReference type="GO" id="GO:0003992">
    <property type="term" value="F:N2-acetyl-L-ornithine:2-oxoglutarate 5-aminotransferase activity"/>
    <property type="evidence" value="ECO:0007669"/>
    <property type="project" value="UniProtKB-EC"/>
</dbReference>
<dbReference type="GO" id="GO:0030170">
    <property type="term" value="F:pyridoxal phosphate binding"/>
    <property type="evidence" value="ECO:0007669"/>
    <property type="project" value="InterPro"/>
</dbReference>
<dbReference type="InterPro" id="IPR015421">
    <property type="entry name" value="PyrdxlP-dep_Trfase_major"/>
</dbReference>
<dbReference type="EMBL" id="WRPM01000012">
    <property type="protein sequence ID" value="MVT25141.1"/>
    <property type="molecule type" value="Genomic_DNA"/>
</dbReference>
<evidence type="ECO:0000256" key="3">
    <source>
        <dbReference type="ARBA" id="ARBA00022679"/>
    </source>
</evidence>
<keyword evidence="4 5" id="KW-0663">Pyridoxal phosphate</keyword>
<sequence length="441" mass="45463">MREPTTPPPAAQEPQLTSVDLASAAASPSAVSADALLQRYSAALTGVFGTPQAVLVRGSGARVWDAEGKEYLDLLGGIAVNALGHAHPLISSVISSQQATLGHISNLFTSPTQIALAEKLLALAEAPAGSSVFFANSGSEANEAALKAVLRHRKESGKPRILALEGSFHGRTTGALSLTHKPAYREPFGELLPGVEFLPFNDLPALESAFEQGGVAGLFLEPIQGEAGVLPLDDAYLGRARELTRAHGALLVLDEVQTGVGRTGEWFRYQAVGGGVVPDLMTLAKGLGSGFPIGALICFGRQASTLLGAGQHGTTFGGNPPATAAALATLHAIESGGILENVRTVGAQLASALRAHPQVRQVRQFGLHIGADLDIPGIEAPAKELVTIARQRHGLIINATGEATLRLAPPLNLTAEEAAEAVERLTAALAELTGLTPEAAG</sequence>
<dbReference type="AlphaFoldDB" id="A0A7K1UGB6"/>
<dbReference type="EC" id="2.6.1.11" evidence="6"/>
<comment type="caution">
    <text evidence="6">The sequence shown here is derived from an EMBL/GenBank/DDBJ whole genome shotgun (WGS) entry which is preliminary data.</text>
</comment>
<dbReference type="InterPro" id="IPR005814">
    <property type="entry name" value="Aminotrans_3"/>
</dbReference>
<protein>
    <submittedName>
        <fullName evidence="6">Acetylornithine transaminase</fullName>
        <ecNumber evidence="6">2.6.1.11</ecNumber>
    </submittedName>
</protein>
<keyword evidence="3 6" id="KW-0808">Transferase</keyword>
<evidence type="ECO:0000313" key="7">
    <source>
        <dbReference type="Proteomes" id="UP000460157"/>
    </source>
</evidence>
<evidence type="ECO:0000256" key="4">
    <source>
        <dbReference type="ARBA" id="ARBA00022898"/>
    </source>
</evidence>
<dbReference type="InterPro" id="IPR015424">
    <property type="entry name" value="PyrdxlP-dep_Trfase"/>
</dbReference>
<evidence type="ECO:0000256" key="5">
    <source>
        <dbReference type="RuleBase" id="RU003560"/>
    </source>
</evidence>
<dbReference type="Gene3D" id="3.40.640.10">
    <property type="entry name" value="Type I PLP-dependent aspartate aminotransferase-like (Major domain)"/>
    <property type="match status" value="1"/>
</dbReference>